<proteinExistence type="predicted"/>
<comment type="caution">
    <text evidence="2">The sequence shown here is derived from an EMBL/GenBank/DDBJ whole genome shotgun (WGS) entry which is preliminary data.</text>
</comment>
<dbReference type="SUPFAM" id="SSF56601">
    <property type="entry name" value="beta-lactamase/transpeptidase-like"/>
    <property type="match status" value="1"/>
</dbReference>
<keyword evidence="2" id="KW-0378">Hydrolase</keyword>
<dbReference type="RefSeq" id="WP_131449637.1">
    <property type="nucleotide sequence ID" value="NZ_SJZI01000043.1"/>
</dbReference>
<accession>A0A4R1B9W9</accession>
<dbReference type="Proteomes" id="UP000295334">
    <property type="component" value="Unassembled WGS sequence"/>
</dbReference>
<dbReference type="EMBL" id="SJZI01000043">
    <property type="protein sequence ID" value="TCJ13730.1"/>
    <property type="molecule type" value="Genomic_DNA"/>
</dbReference>
<evidence type="ECO:0000259" key="1">
    <source>
        <dbReference type="Pfam" id="PF00144"/>
    </source>
</evidence>
<dbReference type="InterPro" id="IPR050789">
    <property type="entry name" value="Diverse_Enzym_Activities"/>
</dbReference>
<dbReference type="PANTHER" id="PTHR43283">
    <property type="entry name" value="BETA-LACTAMASE-RELATED"/>
    <property type="match status" value="1"/>
</dbReference>
<dbReference type="InterPro" id="IPR012338">
    <property type="entry name" value="Beta-lactam/transpept-like"/>
</dbReference>
<sequence>MKKSSNARNRVFRSLLRLFGLLLLLGLGFGAWYASRAFPIISGYFAKNLASGVYVQHRDPEAVVREDLAGFPFSIASWKVNRADSSVEVSVWGLARHKAIYRPGLGCTLLNKLPEARVRAQRFLLPPVPPPSDSLPWPMGDKVADTFPAAIDRQRLDAAISHAMNAPAIEAGKAAITRSFLVVYNGQIVGERYAPGADQRLVQIGWSMSKSITGALIGILVKEGRLNPDAPAPVPEWKGTEKEKITLRNLLQQSSGLDFEEDYSTPCEVTNMLFRSDDMAAFTAALPLREAPGSTFYYSSGNTNILSRIIRQTVGAEQYAAFPYNALFYRIGMRSALLEPDPSGTYIGSSYSYATARDFARFGLLYLYGGRWNGEQVLPEGWVEASMRPIPSDPNGRYGYQFWLNGMDPEHPGRRKFPDAPADLFYAKGFGGQGTYIIPSKKLVIVRLGQNGIDENTFLREVVGALR</sequence>
<gene>
    <name evidence="2" type="ORF">EPD60_11570</name>
</gene>
<protein>
    <submittedName>
        <fullName evidence="2">Class C beta-lactamase-related serine hydrolase</fullName>
    </submittedName>
</protein>
<keyword evidence="3" id="KW-1185">Reference proteome</keyword>
<dbReference type="InterPro" id="IPR001466">
    <property type="entry name" value="Beta-lactam-related"/>
</dbReference>
<dbReference type="GO" id="GO:0016787">
    <property type="term" value="F:hydrolase activity"/>
    <property type="evidence" value="ECO:0007669"/>
    <property type="project" value="UniProtKB-KW"/>
</dbReference>
<evidence type="ECO:0000313" key="3">
    <source>
        <dbReference type="Proteomes" id="UP000295334"/>
    </source>
</evidence>
<dbReference type="AlphaFoldDB" id="A0A4R1B9W9"/>
<dbReference type="Pfam" id="PF00144">
    <property type="entry name" value="Beta-lactamase"/>
    <property type="match status" value="1"/>
</dbReference>
<reference evidence="2 3" key="1">
    <citation type="submission" date="2019-03" db="EMBL/GenBank/DDBJ databases">
        <authorList>
            <person name="Kim M.K.M."/>
        </authorList>
    </citation>
    <scope>NUCLEOTIDE SEQUENCE [LARGE SCALE GENOMIC DNA]</scope>
    <source>
        <strain evidence="2 3">17J68-12</strain>
    </source>
</reference>
<dbReference type="OrthoDB" id="1185352at2"/>
<name>A0A4R1B9W9_9BACT</name>
<dbReference type="Gene3D" id="3.40.710.10">
    <property type="entry name" value="DD-peptidase/beta-lactamase superfamily"/>
    <property type="match status" value="1"/>
</dbReference>
<evidence type="ECO:0000313" key="2">
    <source>
        <dbReference type="EMBL" id="TCJ13730.1"/>
    </source>
</evidence>
<feature type="domain" description="Beta-lactamase-related" evidence="1">
    <location>
        <begin position="176"/>
        <end position="448"/>
    </location>
</feature>
<dbReference type="PANTHER" id="PTHR43283:SF7">
    <property type="entry name" value="BETA-LACTAMASE-RELATED DOMAIN-CONTAINING PROTEIN"/>
    <property type="match status" value="1"/>
</dbReference>
<organism evidence="2 3">
    <name type="scientific">Flaviaesturariibacter flavus</name>
    <dbReference type="NCBI Taxonomy" id="2502780"/>
    <lineage>
        <taxon>Bacteria</taxon>
        <taxon>Pseudomonadati</taxon>
        <taxon>Bacteroidota</taxon>
        <taxon>Chitinophagia</taxon>
        <taxon>Chitinophagales</taxon>
        <taxon>Chitinophagaceae</taxon>
        <taxon>Flaviaestuariibacter</taxon>
    </lineage>
</organism>